<feature type="domain" description="Cilia- and flagella-associated protein 58 central coiled coil" evidence="4">
    <location>
        <begin position="612"/>
        <end position="911"/>
    </location>
</feature>
<feature type="compositionally biased region" description="Polar residues" evidence="3">
    <location>
        <begin position="119"/>
        <end position="128"/>
    </location>
</feature>
<evidence type="ECO:0000259" key="4">
    <source>
        <dbReference type="Pfam" id="PF21771"/>
    </source>
</evidence>
<protein>
    <recommendedName>
        <fullName evidence="4">Cilia- and flagella-associated protein 58 central coiled coil domain-containing protein</fullName>
    </recommendedName>
</protein>
<feature type="region of interest" description="Disordered" evidence="3">
    <location>
        <begin position="74"/>
        <end position="139"/>
    </location>
</feature>
<accession>A0A1Y1VHC6</accession>
<sequence>MDGEVNDFLVEDGNENEKKKENINETENNNVNENINENETGNNNKENFESENNPEEVNLLSNKENKNISLSVHFESDETENNNENENKIEPKSVSNSVGSLKGILKKSNNNLNNLSSSMNGVNQQNSKSKNDEINEPSEKSNLKLYESISSLKDNTSTLYNNQFNENERELIERFDSSQNINSYLDSIKNGNNNEELKEIENEIQRNYKEEDEKVIHNKTEAIIAKVVEGTESIDESEQNRLDEVIKSTINDISNNQDETDSSKENVEKLKLAYSKLYKILSHSRNNELYLMKRCHELTTDIVANASKVQSAIQMTYESRKSAILMKTELEKAWKLLEISNQNEAIAQDALLQIKSDYTLVRRLAVEAGVPTESFINEGENDDKKLDSNLDSVLKEKYEVERKLNNSNNKILEFENTQRELKKKIEQLMCTIDEQRSSMMDMKEQYITLQSKYNRLERNRDDDRQKLDDFQKVVEKKDKEIDDVQKEIETYKEKEKDYEQRLKDEIYARDLTDKEKDEIQQSLNNANQEIEEHVITYTKITTEKQNLKNELKNIEEEYQKVKEDNKNLNKSKETLQRKYKQSEETKLESENQVAILKTVNGNVLHESENLKKEIASLKKKNEDLLRERDLINKSYIKSLKTIQRQSNLIKLGEQTKKNLEFEIIKCQEEAAKMRKIIYSLEKERDLKVVEISHIKEIKESKEEELKINNLQLIDSNKKIIETEKKLCEQQKLYESVRADRNVYSKNLIEAQDEVQDLKQKYNILSHQLEQLKEEVTIKDHAIVTSHFEVSRLEKEKDNLKFQISRIQQLYEKSQEMAQSQILEQNQLRRIIIEADKEKMKQRKELENLVQQRDFLDNFQKKLNDEIILLYEKLKIQSSALSKGEMQYHDRIEDIRVLKLEIKKLRSEKALLQSETRNIAKLKAEVFYLQKEYLRETTKVKVLEEELESPMNVHRWRKLAAADPTSFELITKTQTLQKRLIAKTEEVVEKELVLQQTKKLYEEVKEMLRRAPGPEVLMNLRKFKEALRYKTREAKSLASELNMYHSQINEYKLEIERLNNEIQELKKKFYAKIQKLTRKNNSNKIIPLGINKNLGKIKRSGGGFKFNLPSSHHDEIDEIYAIADSNVNNLVAV</sequence>
<name>A0A1Y1VHC6_9FUNG</name>
<dbReference type="EMBL" id="MCFH01000008">
    <property type="protein sequence ID" value="ORX55851.1"/>
    <property type="molecule type" value="Genomic_DNA"/>
</dbReference>
<reference evidence="5 6" key="2">
    <citation type="submission" date="2016-08" db="EMBL/GenBank/DDBJ databases">
        <title>Pervasive Adenine N6-methylation of Active Genes in Fungi.</title>
        <authorList>
            <consortium name="DOE Joint Genome Institute"/>
            <person name="Mondo S.J."/>
            <person name="Dannebaum R.O."/>
            <person name="Kuo R.C."/>
            <person name="Labutti K."/>
            <person name="Haridas S."/>
            <person name="Kuo A."/>
            <person name="Salamov A."/>
            <person name="Ahrendt S.R."/>
            <person name="Lipzen A."/>
            <person name="Sullivan W."/>
            <person name="Andreopoulos W.B."/>
            <person name="Clum A."/>
            <person name="Lindquist E."/>
            <person name="Daum C."/>
            <person name="Ramamoorthy G.K."/>
            <person name="Gryganskyi A."/>
            <person name="Culley D."/>
            <person name="Magnuson J.K."/>
            <person name="James T.Y."/>
            <person name="O'Malley M.A."/>
            <person name="Stajich J.E."/>
            <person name="Spatafora J.W."/>
            <person name="Visel A."/>
            <person name="Grigoriev I.V."/>
        </authorList>
    </citation>
    <scope>NUCLEOTIDE SEQUENCE [LARGE SCALE GENOMIC DNA]</scope>
    <source>
        <strain evidence="6">finn</strain>
    </source>
</reference>
<proteinExistence type="predicted"/>
<dbReference type="InterPro" id="IPR049270">
    <property type="entry name" value="CFAP58_CC"/>
</dbReference>
<reference evidence="5 6" key="1">
    <citation type="submission" date="2016-08" db="EMBL/GenBank/DDBJ databases">
        <title>Genomes of anaerobic fungi encode conserved fungal cellulosomes for biomass hydrolysis.</title>
        <authorList>
            <consortium name="DOE Joint Genome Institute"/>
            <person name="Haitjema C.H."/>
            <person name="Gilmore S.P."/>
            <person name="Henske J.K."/>
            <person name="Solomon K.V."/>
            <person name="De Groot R."/>
            <person name="Kuo A."/>
            <person name="Mondo S.J."/>
            <person name="Salamov A.A."/>
            <person name="Labutti K."/>
            <person name="Zhao Z."/>
            <person name="Chiniquy J."/>
            <person name="Barry K."/>
            <person name="Brewer H.M."/>
            <person name="Purvine S.O."/>
            <person name="Wright A.T."/>
            <person name="Boxma B."/>
            <person name="Van Alen T."/>
            <person name="Hackstein J.H."/>
            <person name="Baker S.E."/>
            <person name="Grigoriev I.V."/>
            <person name="O'Malley M.A."/>
        </authorList>
    </citation>
    <scope>NUCLEOTIDE SEQUENCE [LARGE SCALE GENOMIC DNA]</scope>
    <source>
        <strain evidence="6">finn</strain>
    </source>
</reference>
<feature type="compositionally biased region" description="Basic and acidic residues" evidence="3">
    <location>
        <begin position="129"/>
        <end position="139"/>
    </location>
</feature>
<comment type="caution">
    <text evidence="5">The sequence shown here is derived from an EMBL/GenBank/DDBJ whole genome shotgun (WGS) entry which is preliminary data.</text>
</comment>
<dbReference type="Pfam" id="PF21771">
    <property type="entry name" value="CFAP58_CC"/>
    <property type="match status" value="1"/>
</dbReference>
<evidence type="ECO:0000313" key="5">
    <source>
        <dbReference type="EMBL" id="ORX55851.1"/>
    </source>
</evidence>
<keyword evidence="6" id="KW-1185">Reference proteome</keyword>
<feature type="compositionally biased region" description="Acidic residues" evidence="3">
    <location>
        <begin position="1"/>
        <end position="14"/>
    </location>
</feature>
<gene>
    <name evidence="5" type="ORF">BCR36DRAFT_581014</name>
</gene>
<organism evidence="5 6">
    <name type="scientific">Piromyces finnis</name>
    <dbReference type="NCBI Taxonomy" id="1754191"/>
    <lineage>
        <taxon>Eukaryota</taxon>
        <taxon>Fungi</taxon>
        <taxon>Fungi incertae sedis</taxon>
        <taxon>Chytridiomycota</taxon>
        <taxon>Chytridiomycota incertae sedis</taxon>
        <taxon>Neocallimastigomycetes</taxon>
        <taxon>Neocallimastigales</taxon>
        <taxon>Neocallimastigaceae</taxon>
        <taxon>Piromyces</taxon>
    </lineage>
</organism>
<dbReference type="OrthoDB" id="264785at2759"/>
<feature type="compositionally biased region" description="Low complexity" evidence="3">
    <location>
        <begin position="25"/>
        <end position="45"/>
    </location>
</feature>
<feature type="coiled-coil region" evidence="2">
    <location>
        <begin position="740"/>
        <end position="851"/>
    </location>
</feature>
<dbReference type="AlphaFoldDB" id="A0A1Y1VHC6"/>
<evidence type="ECO:0000256" key="3">
    <source>
        <dbReference type="SAM" id="MobiDB-lite"/>
    </source>
</evidence>
<keyword evidence="1 2" id="KW-0175">Coiled coil</keyword>
<dbReference type="PANTHER" id="PTHR32083">
    <property type="entry name" value="CILIA AND FLAGELLA-ASSOCIATED PROTEIN 58-RELATED"/>
    <property type="match status" value="1"/>
</dbReference>
<dbReference type="STRING" id="1754191.A0A1Y1VHC6"/>
<dbReference type="Proteomes" id="UP000193719">
    <property type="component" value="Unassembled WGS sequence"/>
</dbReference>
<feature type="coiled-coil region" evidence="2">
    <location>
        <begin position="894"/>
        <end position="924"/>
    </location>
</feature>
<dbReference type="Gene3D" id="1.10.287.1490">
    <property type="match status" value="1"/>
</dbReference>
<dbReference type="PANTHER" id="PTHR32083:SF0">
    <property type="entry name" value="CILIA AND FLAGELLA-ASSOCIATED PROTEIN 58"/>
    <property type="match status" value="1"/>
</dbReference>
<dbReference type="GO" id="GO:0005856">
    <property type="term" value="C:cytoskeleton"/>
    <property type="evidence" value="ECO:0007669"/>
    <property type="project" value="TreeGrafter"/>
</dbReference>
<evidence type="ECO:0000256" key="2">
    <source>
        <dbReference type="SAM" id="Coils"/>
    </source>
</evidence>
<feature type="coiled-coil region" evidence="2">
    <location>
        <begin position="1040"/>
        <end position="1078"/>
    </location>
</feature>
<feature type="compositionally biased region" description="Low complexity" evidence="3">
    <location>
        <begin position="100"/>
        <end position="118"/>
    </location>
</feature>
<evidence type="ECO:0000313" key="6">
    <source>
        <dbReference type="Proteomes" id="UP000193719"/>
    </source>
</evidence>
<feature type="region of interest" description="Disordered" evidence="3">
    <location>
        <begin position="1"/>
        <end position="54"/>
    </location>
</feature>
<feature type="coiled-coil region" evidence="2">
    <location>
        <begin position="404"/>
        <end position="634"/>
    </location>
</feature>
<evidence type="ECO:0000256" key="1">
    <source>
        <dbReference type="ARBA" id="ARBA00023054"/>
    </source>
</evidence>